<reference evidence="2" key="1">
    <citation type="submission" date="2022-11" db="EMBL/GenBank/DDBJ databases">
        <title>Genome Sequence of Cubamyces cubensis.</title>
        <authorList>
            <person name="Buettner E."/>
        </authorList>
    </citation>
    <scope>NUCLEOTIDE SEQUENCE</scope>
    <source>
        <strain evidence="2">MPL-01</strain>
    </source>
</reference>
<dbReference type="InterPro" id="IPR011333">
    <property type="entry name" value="SKP1/BTB/POZ_sf"/>
</dbReference>
<organism evidence="2 3">
    <name type="scientific">Trametes cubensis</name>
    <dbReference type="NCBI Taxonomy" id="1111947"/>
    <lineage>
        <taxon>Eukaryota</taxon>
        <taxon>Fungi</taxon>
        <taxon>Dikarya</taxon>
        <taxon>Basidiomycota</taxon>
        <taxon>Agaricomycotina</taxon>
        <taxon>Agaricomycetes</taxon>
        <taxon>Polyporales</taxon>
        <taxon>Polyporaceae</taxon>
        <taxon>Trametes</taxon>
    </lineage>
</organism>
<dbReference type="InterPro" id="IPR036282">
    <property type="entry name" value="Glutathione-S-Trfase_C_sf"/>
</dbReference>
<dbReference type="PANTHER" id="PTHR39596">
    <property type="match status" value="1"/>
</dbReference>
<keyword evidence="3" id="KW-1185">Reference proteome</keyword>
<dbReference type="EMBL" id="JAPEVG010000020">
    <property type="protein sequence ID" value="KAJ8495886.1"/>
    <property type="molecule type" value="Genomic_DNA"/>
</dbReference>
<dbReference type="InterPro" id="IPR000210">
    <property type="entry name" value="BTB/POZ_dom"/>
</dbReference>
<dbReference type="SUPFAM" id="SSF52833">
    <property type="entry name" value="Thioredoxin-like"/>
    <property type="match status" value="1"/>
</dbReference>
<dbReference type="InterPro" id="IPR004045">
    <property type="entry name" value="Glutathione_S-Trfase_N"/>
</dbReference>
<dbReference type="SMART" id="SM00225">
    <property type="entry name" value="BTB"/>
    <property type="match status" value="1"/>
</dbReference>
<dbReference type="Gene3D" id="3.40.30.10">
    <property type="entry name" value="Glutaredoxin"/>
    <property type="match status" value="1"/>
</dbReference>
<accession>A0AAD7U1J9</accession>
<dbReference type="PROSITE" id="PS50404">
    <property type="entry name" value="GST_NTER"/>
    <property type="match status" value="1"/>
</dbReference>
<sequence length="1437" mass="159286">MSTTSPVVEEQPPATALEVATTPQLPLSDVYHPAFSSPNADVVLLSVDSVCFRVPSELLSRSSAWFRTMLSLPQGPGMDCTEAIPVDEPSDVLADVLSIVNGSDLPALDQVDRLETLLAVADKYEMTMVTAVVRMALSSRLLDVSPIRLYGIACRMSWKREAMEASSRTLTTSLFSPAAQVELAALEPSHRDKLLDLHRRRREELFVALDNETTFYANVRAGPCNTGDANSTCTTPLDHSNWWALKYALLKRWDERPIGEELDESFYRMAEVWDMSAAKCLKCERKIYGMASTIENVNAAIRKLPHSDPSSAAIPPDMGNRFSAGNEEASPEHVQLPQHRTLSTRLRDALNHDTITYQTMAPRFLTMPQPSPSLPSRPDFPSFTVPNLCADAPYDGGDLDTYPERHGWVVHHQDKQCHILCPPGVCYDGIESDPRARYVHYKATGPISPMLSRADGSPVTSATKVAFLQAWLFFGTLHELSNLCGLAVDVERDFLDDDGRSVSTAALNGLAGRWLASLSSNKVGNKDFMERILTIARRMALLLSEEVISRPESQPVFHYTPDHARVFLSMDILLRVLGLHIILHINSPRFSGLKKKRRETERIRSLIHWVGFSSREGRQKLSDSLDIALGTRGWCKSELVSLVSGGMHRFTAVLNRPLARDHSTCELSLCHAYQIDEASYQTAHTDACHSNSNSCDFVPVPTEDLVRKLALDDIPVVVLTEDLEMRVVGSDEYPHIAFSHVWADGRGNPRQNALPRCQLRCLLDYASQVRNVHGGRFSTQGTVAFWMDTLCIPVDPNFKEYRNKAIRLMGRTYREATAVLVLDRELEVVEAVACSFLELGIRTLCSGWMKRLWTLQEASFALGSIVSKMEAWRLYFQMRDGPFYPWDYMASTRFRPAVSEALLNSDVISEVRYRIPRFNQYKHLSGDAIFQALHRRSTSKAEDIPICAASIFEMDLTPILSAHDTQRRIAAFYAQLRSIPEGILWMHELGVERLSIAPFRWAPLHITAIPDQYLYMGTQDITCDDRGLHVRYAGFFVDAGPLCDSNARHVLVSAGSEEETVYGMISSPLSTTREPLAASSSASTGLAILFMPHGLAATAGQRSPNAVVVEFELNTHITDAVLVVDETEISCTVIDYKHFTASSSLAVGIDGHGDDVAKVYSMSKPVLYTFGLSVWSAAPELAIAELGYPEDAVETKIVNLVEGENFTPEFININPNATLPTLVADGKAYKNTKEVVHYLIAHAPKKGVAPATAFTDKVHEDNIDPNAPLLLARNEEELKASASGFPFTFVDNRQNSLEKHSVLPEAAALKTIYDAKKAGNGSFLAIYKGEVPEETKQAFFKQSVQHWNNIVNFILNDLPAALPESGFLGGASPGEDDFHLAAWLVRIAHLTGATADKGGIKALEKETKQPIPPKVAAYWAAWTERPSFKKVYANGLH</sequence>
<proteinExistence type="predicted"/>
<gene>
    <name evidence="2" type="ORF">ONZ51_g1491</name>
</gene>
<dbReference type="Proteomes" id="UP001215151">
    <property type="component" value="Unassembled WGS sequence"/>
</dbReference>
<comment type="caution">
    <text evidence="2">The sequence shown here is derived from an EMBL/GenBank/DDBJ whole genome shotgun (WGS) entry which is preliminary data.</text>
</comment>
<protein>
    <recommendedName>
        <fullName evidence="1">GST N-terminal domain-containing protein</fullName>
    </recommendedName>
</protein>
<evidence type="ECO:0000259" key="1">
    <source>
        <dbReference type="PROSITE" id="PS50404"/>
    </source>
</evidence>
<evidence type="ECO:0000313" key="2">
    <source>
        <dbReference type="EMBL" id="KAJ8495886.1"/>
    </source>
</evidence>
<name>A0AAD7U1J9_9APHY</name>
<dbReference type="InterPro" id="IPR036249">
    <property type="entry name" value="Thioredoxin-like_sf"/>
</dbReference>
<feature type="domain" description="GST N-terminal" evidence="1">
    <location>
        <begin position="1163"/>
        <end position="1247"/>
    </location>
</feature>
<dbReference type="SUPFAM" id="SSF47616">
    <property type="entry name" value="GST C-terminal domain-like"/>
    <property type="match status" value="1"/>
</dbReference>
<evidence type="ECO:0000313" key="3">
    <source>
        <dbReference type="Proteomes" id="UP001215151"/>
    </source>
</evidence>
<dbReference type="SUPFAM" id="SSF54695">
    <property type="entry name" value="POZ domain"/>
    <property type="match status" value="1"/>
</dbReference>
<dbReference type="Pfam" id="PF13417">
    <property type="entry name" value="GST_N_3"/>
    <property type="match status" value="1"/>
</dbReference>
<dbReference type="PANTHER" id="PTHR39596:SF2">
    <property type="entry name" value="HET DOMAIN PROTEIN (AFU_ORTHOLOGUE AFUA_1G17550)-RELATED"/>
    <property type="match status" value="1"/>
</dbReference>
<dbReference type="Gene3D" id="3.30.710.10">
    <property type="entry name" value="Potassium Channel Kv1.1, Chain A"/>
    <property type="match status" value="1"/>
</dbReference>